<organism evidence="3 4">
    <name type="scientific">Natronorubrum aibiense</name>
    <dbReference type="NCBI Taxonomy" id="348826"/>
    <lineage>
        <taxon>Archaea</taxon>
        <taxon>Methanobacteriati</taxon>
        <taxon>Methanobacteriota</taxon>
        <taxon>Stenosarchaea group</taxon>
        <taxon>Halobacteria</taxon>
        <taxon>Halobacteriales</taxon>
        <taxon>Natrialbaceae</taxon>
        <taxon>Natronorubrum</taxon>
    </lineage>
</organism>
<dbReference type="SUPFAM" id="SSF116726">
    <property type="entry name" value="TrkA C-terminal domain-like"/>
    <property type="match status" value="1"/>
</dbReference>
<dbReference type="EMBL" id="CP045491">
    <property type="protein sequence ID" value="QFU84879.1"/>
    <property type="molecule type" value="Genomic_DNA"/>
</dbReference>
<dbReference type="GeneID" id="42303415"/>
<keyword evidence="3" id="KW-0614">Plasmid</keyword>
<dbReference type="Gene3D" id="3.30.70.1450">
    <property type="entry name" value="Regulator of K+ conductance, C-terminal domain"/>
    <property type="match status" value="1"/>
</dbReference>
<dbReference type="Pfam" id="PF26503">
    <property type="entry name" value="DUF8167_3rd"/>
    <property type="match status" value="1"/>
</dbReference>
<evidence type="ECO:0008006" key="5">
    <source>
        <dbReference type="Google" id="ProtNLM"/>
    </source>
</evidence>
<geneLocation type="plasmid" evidence="3 4">
    <name>unnamed3</name>
</geneLocation>
<dbReference type="AlphaFoldDB" id="A0A5P9P9Q7"/>
<dbReference type="KEGG" id="nas:GCU68_20360"/>
<dbReference type="OrthoDB" id="205214at2157"/>
<evidence type="ECO:0000259" key="2">
    <source>
        <dbReference type="Pfam" id="PF26503"/>
    </source>
</evidence>
<accession>A0A5P9P9Q7</accession>
<dbReference type="InterPro" id="IPR058603">
    <property type="entry name" value="DUF8167_2nd"/>
</dbReference>
<feature type="domain" description="DUF8167" evidence="1">
    <location>
        <begin position="34"/>
        <end position="108"/>
    </location>
</feature>
<sequence>MALGDHLACGVFDTVAVDASGPVADRLRSAGQAVALTLPETIDDADGYRPVGDDIKQRPEGRTVLLARTLSPAERRTRLRRRLEDDFDLGYVAPEFAADGSVASLAVGEQQTGLSATLPPDRVAVSIRAAYPPVVSTGDPVEVWTADADSSQLVATGTLRASSETVATLVVDEDDATAFTHGKTYRLTVQPASASDATELVSAIRFADETVTVTTVVADGPLKGEFVEWIPGTVLAIERDEDVIARPAATETVRTGDTVYVLATPETLRHLCSRSLRDPTVDLPPEDTSSG</sequence>
<feature type="domain" description="DUF8167" evidence="2">
    <location>
        <begin position="123"/>
        <end position="193"/>
    </location>
</feature>
<dbReference type="InterPro" id="IPR058604">
    <property type="entry name" value="DUF8167_3rd"/>
</dbReference>
<evidence type="ECO:0000259" key="1">
    <source>
        <dbReference type="Pfam" id="PF26502"/>
    </source>
</evidence>
<gene>
    <name evidence="3" type="ORF">GCU68_20360</name>
</gene>
<evidence type="ECO:0000313" key="3">
    <source>
        <dbReference type="EMBL" id="QFU84879.1"/>
    </source>
</evidence>
<dbReference type="Proteomes" id="UP000326170">
    <property type="component" value="Plasmid unnamed3"/>
</dbReference>
<dbReference type="RefSeq" id="WP_152944437.1">
    <property type="nucleotide sequence ID" value="NZ_CP045491.1"/>
</dbReference>
<evidence type="ECO:0000313" key="4">
    <source>
        <dbReference type="Proteomes" id="UP000326170"/>
    </source>
</evidence>
<keyword evidence="4" id="KW-1185">Reference proteome</keyword>
<reference evidence="3 4" key="1">
    <citation type="journal article" date="2007" name="Int. J. Syst. Evol. Microbiol.">
        <title>Natronorubrum sulfidifaciens sp. nov., an extremely haloalkaliphilic archaeon isolated from Aiding salt lake in Xin-Jiang, China.</title>
        <authorList>
            <person name="Cui H.L."/>
            <person name="Tohty D."/>
            <person name="Liu H.C."/>
            <person name="Liu S.J."/>
            <person name="Oren A."/>
            <person name="Zhou P.J."/>
        </authorList>
    </citation>
    <scope>NUCLEOTIDE SEQUENCE [LARGE SCALE GENOMIC DNA]</scope>
    <source>
        <strain evidence="3 4">7-3</strain>
        <plasmid evidence="3">unnamed3</plasmid>
    </source>
</reference>
<name>A0A5P9P9Q7_9EURY</name>
<dbReference type="GO" id="GO:0006813">
    <property type="term" value="P:potassium ion transport"/>
    <property type="evidence" value="ECO:0007669"/>
    <property type="project" value="InterPro"/>
</dbReference>
<dbReference type="InterPro" id="IPR036721">
    <property type="entry name" value="RCK_C_sf"/>
</dbReference>
<proteinExistence type="predicted"/>
<dbReference type="Pfam" id="PF26502">
    <property type="entry name" value="DUF8167_2nd"/>
    <property type="match status" value="1"/>
</dbReference>
<protein>
    <recommendedName>
        <fullName evidence="5">RCK C-terminal domain-containing protein</fullName>
    </recommendedName>
</protein>